<organism evidence="3 4">
    <name type="scientific">Herpetosiphon geysericola</name>
    <dbReference type="NCBI Taxonomy" id="70996"/>
    <lineage>
        <taxon>Bacteria</taxon>
        <taxon>Bacillati</taxon>
        <taxon>Chloroflexota</taxon>
        <taxon>Chloroflexia</taxon>
        <taxon>Herpetosiphonales</taxon>
        <taxon>Herpetosiphonaceae</taxon>
        <taxon>Herpetosiphon</taxon>
    </lineage>
</organism>
<feature type="transmembrane region" description="Helical" evidence="1">
    <location>
        <begin position="265"/>
        <end position="284"/>
    </location>
</feature>
<dbReference type="OrthoDB" id="152385at2"/>
<sequence length="427" mass="49715">MPTTVPQISFNINLQSDERVKLIAYRHWLVLARNLSIWFTFWFICTVIFLWRVSIVGIDSLNTVLFGAGTIFFAAMIYSYFDWRNDALVVTNQRVISYNSRFLISVQRNELYVREIEDVKTVTESIFSRYFDYGEIEVQTASRLRNIAFLGIVNPTLVRDTILEFVEPVKEEEQVGRVEQIVRARVLKQGVMPSLPPLSDFIPPEQTGRTLLGIIPPSPEVRGNSIIWRKHWLFLFVEAANPILLFLILNLSWSLLIGNDFIRSGGSLLILAVLDLFCIAWLIYEVIDWRNDEYIVTPINIIDIERKPLGRETKRETTWDKIQNVSLNQENLWARILKYGDVELFTAGQNENFTFRGVAAPDSVLAVISDYRDQFEQRARDRDFDSTLMLLQHYHKLQREELQVLFDDHRTHIESKLPPPEQLETGN</sequence>
<accession>A0A0N8GSA9</accession>
<comment type="caution">
    <text evidence="3">The sequence shown here is derived from an EMBL/GenBank/DDBJ whole genome shotgun (WGS) entry which is preliminary data.</text>
</comment>
<keyword evidence="1" id="KW-1133">Transmembrane helix</keyword>
<dbReference type="PATRIC" id="fig|70996.4.peg.4320"/>
<evidence type="ECO:0000256" key="1">
    <source>
        <dbReference type="SAM" id="Phobius"/>
    </source>
</evidence>
<dbReference type="AlphaFoldDB" id="A0A0N8GSA9"/>
<feature type="domain" description="YdbS-like PH" evidence="2">
    <location>
        <begin position="312"/>
        <end position="364"/>
    </location>
</feature>
<evidence type="ECO:0000313" key="3">
    <source>
        <dbReference type="EMBL" id="KPL88786.1"/>
    </source>
</evidence>
<evidence type="ECO:0000259" key="2">
    <source>
        <dbReference type="Pfam" id="PF03703"/>
    </source>
</evidence>
<dbReference type="STRING" id="70996.SE18_08845"/>
<keyword evidence="1" id="KW-0812">Transmembrane</keyword>
<feature type="transmembrane region" description="Helical" evidence="1">
    <location>
        <begin position="63"/>
        <end position="81"/>
    </location>
</feature>
<dbReference type="InterPro" id="IPR005182">
    <property type="entry name" value="YdbS-like_PH"/>
</dbReference>
<dbReference type="EMBL" id="LGKP01000015">
    <property type="protein sequence ID" value="KPL88786.1"/>
    <property type="molecule type" value="Genomic_DNA"/>
</dbReference>
<reference evidence="3 4" key="1">
    <citation type="submission" date="2015-07" db="EMBL/GenBank/DDBJ databases">
        <title>Whole genome sequence of Herpetosiphon geysericola DSM 7119.</title>
        <authorList>
            <person name="Hemp J."/>
            <person name="Ward L.M."/>
            <person name="Pace L.A."/>
            <person name="Fischer W.W."/>
        </authorList>
    </citation>
    <scope>NUCLEOTIDE SEQUENCE [LARGE SCALE GENOMIC DNA]</scope>
    <source>
        <strain evidence="3 4">DSM 7119</strain>
    </source>
</reference>
<feature type="transmembrane region" description="Helical" evidence="1">
    <location>
        <begin position="28"/>
        <end position="51"/>
    </location>
</feature>
<protein>
    <recommendedName>
        <fullName evidence="2">YdbS-like PH domain-containing protein</fullName>
    </recommendedName>
</protein>
<dbReference type="PANTHER" id="PTHR37938">
    <property type="entry name" value="BLL0215 PROTEIN"/>
    <property type="match status" value="1"/>
</dbReference>
<keyword evidence="1" id="KW-0472">Membrane</keyword>
<dbReference type="Proteomes" id="UP000050277">
    <property type="component" value="Unassembled WGS sequence"/>
</dbReference>
<name>A0A0N8GSA9_9CHLR</name>
<feature type="transmembrane region" description="Helical" evidence="1">
    <location>
        <begin position="232"/>
        <end position="253"/>
    </location>
</feature>
<dbReference type="Pfam" id="PF03703">
    <property type="entry name" value="bPH_2"/>
    <property type="match status" value="1"/>
</dbReference>
<proteinExistence type="predicted"/>
<keyword evidence="4" id="KW-1185">Reference proteome</keyword>
<dbReference type="PANTHER" id="PTHR37938:SF1">
    <property type="entry name" value="BLL0215 PROTEIN"/>
    <property type="match status" value="1"/>
</dbReference>
<evidence type="ECO:0000313" key="4">
    <source>
        <dbReference type="Proteomes" id="UP000050277"/>
    </source>
</evidence>
<gene>
    <name evidence="3" type="ORF">SE18_08845</name>
</gene>
<dbReference type="RefSeq" id="WP_054534081.1">
    <property type="nucleotide sequence ID" value="NZ_LGKP01000015.1"/>
</dbReference>